<evidence type="ECO:0000256" key="1">
    <source>
        <dbReference type="HAMAP-Rule" id="MF_00691"/>
    </source>
</evidence>
<dbReference type="GO" id="GO:0005524">
    <property type="term" value="F:ATP binding"/>
    <property type="evidence" value="ECO:0007669"/>
    <property type="project" value="UniProtKB-UniRule"/>
</dbReference>
<accession>A0A1G9S6N2</accession>
<dbReference type="GO" id="GO:0017168">
    <property type="term" value="F:5-oxoprolinase (ATP-hydrolyzing) activity"/>
    <property type="evidence" value="ECO:0007669"/>
    <property type="project" value="UniProtKB-UniRule"/>
</dbReference>
<keyword evidence="1" id="KW-0547">Nucleotide-binding</keyword>
<evidence type="ECO:0000313" key="2">
    <source>
        <dbReference type="EMBL" id="SDM30977.1"/>
    </source>
</evidence>
<proteinExistence type="inferred from homology"/>
<keyword evidence="1" id="KW-0378">Hydrolase</keyword>
<dbReference type="Pfam" id="PF03746">
    <property type="entry name" value="LamB_YcsF"/>
    <property type="match status" value="1"/>
</dbReference>
<dbReference type="GO" id="GO:0005975">
    <property type="term" value="P:carbohydrate metabolic process"/>
    <property type="evidence" value="ECO:0007669"/>
    <property type="project" value="InterPro"/>
</dbReference>
<comment type="catalytic activity">
    <reaction evidence="1">
        <text>5-oxo-L-proline + ATP + 2 H2O = L-glutamate + ADP + phosphate + H(+)</text>
        <dbReference type="Rhea" id="RHEA:10348"/>
        <dbReference type="ChEBI" id="CHEBI:15377"/>
        <dbReference type="ChEBI" id="CHEBI:15378"/>
        <dbReference type="ChEBI" id="CHEBI:29985"/>
        <dbReference type="ChEBI" id="CHEBI:30616"/>
        <dbReference type="ChEBI" id="CHEBI:43474"/>
        <dbReference type="ChEBI" id="CHEBI:58402"/>
        <dbReference type="ChEBI" id="CHEBI:456216"/>
        <dbReference type="EC" id="3.5.2.9"/>
    </reaction>
</comment>
<comment type="subunit">
    <text evidence="1">Forms a complex composed of PxpA, PxpB and PxpC.</text>
</comment>
<dbReference type="OrthoDB" id="9773478at2"/>
<organism evidence="2 3">
    <name type="scientific">Megasphaera paucivorans</name>
    <dbReference type="NCBI Taxonomy" id="349095"/>
    <lineage>
        <taxon>Bacteria</taxon>
        <taxon>Bacillati</taxon>
        <taxon>Bacillota</taxon>
        <taxon>Negativicutes</taxon>
        <taxon>Veillonellales</taxon>
        <taxon>Veillonellaceae</taxon>
        <taxon>Megasphaera</taxon>
    </lineage>
</organism>
<dbReference type="NCBIfam" id="NF003814">
    <property type="entry name" value="PRK05406.1-3"/>
    <property type="match status" value="1"/>
</dbReference>
<dbReference type="InterPro" id="IPR011330">
    <property type="entry name" value="Glyco_hydro/deAcase_b/a-brl"/>
</dbReference>
<dbReference type="EMBL" id="FNHQ01000004">
    <property type="protein sequence ID" value="SDM30977.1"/>
    <property type="molecule type" value="Genomic_DNA"/>
</dbReference>
<keyword evidence="1" id="KW-0067">ATP-binding</keyword>
<comment type="function">
    <text evidence="1">Catalyzes the cleavage of 5-oxoproline to form L-glutamate coupled to the hydrolysis of ATP to ADP and inorganic phosphate.</text>
</comment>
<dbReference type="SUPFAM" id="SSF88713">
    <property type="entry name" value="Glycoside hydrolase/deacetylase"/>
    <property type="match status" value="1"/>
</dbReference>
<dbReference type="NCBIfam" id="NF003816">
    <property type="entry name" value="PRK05406.1-5"/>
    <property type="match status" value="1"/>
</dbReference>
<dbReference type="PANTHER" id="PTHR30292:SF0">
    <property type="entry name" value="5-OXOPROLINASE SUBUNIT A"/>
    <property type="match status" value="1"/>
</dbReference>
<comment type="similarity">
    <text evidence="1">Belongs to the LamB/PxpA family.</text>
</comment>
<reference evidence="2 3" key="1">
    <citation type="submission" date="2016-10" db="EMBL/GenBank/DDBJ databases">
        <authorList>
            <person name="de Groot N.N."/>
        </authorList>
    </citation>
    <scope>NUCLEOTIDE SEQUENCE [LARGE SCALE GENOMIC DNA]</scope>
    <source>
        <strain evidence="2 3">DSM 16981</strain>
    </source>
</reference>
<dbReference type="RefSeq" id="WP_091648091.1">
    <property type="nucleotide sequence ID" value="NZ_FNHQ01000004.1"/>
</dbReference>
<dbReference type="InterPro" id="IPR005501">
    <property type="entry name" value="LamB/YcsF/PxpA-like"/>
</dbReference>
<dbReference type="STRING" id="349095.SAMN05660299_00647"/>
<evidence type="ECO:0000313" key="3">
    <source>
        <dbReference type="Proteomes" id="UP000199309"/>
    </source>
</evidence>
<keyword evidence="3" id="KW-1185">Reference proteome</keyword>
<dbReference type="AlphaFoldDB" id="A0A1G9S6N2"/>
<protein>
    <recommendedName>
        <fullName evidence="1">5-oxoprolinase subunit A</fullName>
        <shortName evidence="1">5-OPase subunit A</shortName>
        <ecNumber evidence="1">3.5.2.9</ecNumber>
    </recommendedName>
    <alternativeName>
        <fullName evidence="1">5-oxoprolinase (ATP-hydrolyzing) subunit A</fullName>
    </alternativeName>
</protein>
<dbReference type="PANTHER" id="PTHR30292">
    <property type="entry name" value="UNCHARACTERIZED PROTEIN YBGL-RELATED"/>
    <property type="match status" value="1"/>
</dbReference>
<sequence>MYSIDLNSDLGESFGAYTIGNDKEILKHVTSANIACGFHAGDPVVMEKTVALAVQNGVALGAHPGLPDLVGFGRRKIDIKPADAYAIVLYQVGALQAFAAAQRVSVQHVKPHGALYNMAAKDPALAEAIAKAVYAVDPKLILYGLAGSQLIIQAERLGLSTASEVFADRTYQQDGSLTPRSQPNAMITDEEESISQVLRMIKEGVVRAQNGQDISVRADTVCVHGDGMKALAFADKIHHTLELQGIQIKSFC</sequence>
<gene>
    <name evidence="1" type="primary">pxpA</name>
    <name evidence="2" type="ORF">SAMN05660299_00647</name>
</gene>
<name>A0A1G9S6N2_9FIRM</name>
<dbReference type="CDD" id="cd10787">
    <property type="entry name" value="LamB_YcsF_like"/>
    <property type="match status" value="1"/>
</dbReference>
<dbReference type="Proteomes" id="UP000199309">
    <property type="component" value="Unassembled WGS sequence"/>
</dbReference>
<dbReference type="Gene3D" id="3.20.20.370">
    <property type="entry name" value="Glycoside hydrolase/deacetylase"/>
    <property type="match status" value="1"/>
</dbReference>
<dbReference type="HAMAP" id="MF_00691">
    <property type="entry name" value="PxpA"/>
    <property type="match status" value="1"/>
</dbReference>
<dbReference type="EC" id="3.5.2.9" evidence="1"/>